<dbReference type="Gene3D" id="2.160.20.10">
    <property type="entry name" value="Single-stranded right-handed beta-helix, Pectin lyase-like"/>
    <property type="match status" value="1"/>
</dbReference>
<dbReference type="AlphaFoldDB" id="A0A9X1X202"/>
<reference evidence="2" key="1">
    <citation type="submission" date="2022-04" db="EMBL/GenBank/DDBJ databases">
        <title>Mucilaginibacter sp. RS28 isolated from freshwater.</title>
        <authorList>
            <person name="Ko S.-R."/>
        </authorList>
    </citation>
    <scope>NUCLEOTIDE SEQUENCE</scope>
    <source>
        <strain evidence="2">RS28</strain>
    </source>
</reference>
<evidence type="ECO:0000256" key="1">
    <source>
        <dbReference type="SAM" id="SignalP"/>
    </source>
</evidence>
<protein>
    <recommendedName>
        <fullName evidence="4">Chondroitinase B</fullName>
    </recommendedName>
</protein>
<evidence type="ECO:0008006" key="4">
    <source>
        <dbReference type="Google" id="ProtNLM"/>
    </source>
</evidence>
<feature type="signal peptide" evidence="1">
    <location>
        <begin position="1"/>
        <end position="23"/>
    </location>
</feature>
<organism evidence="2 3">
    <name type="scientific">Mucilaginibacter straminoryzae</name>
    <dbReference type="NCBI Taxonomy" id="2932774"/>
    <lineage>
        <taxon>Bacteria</taxon>
        <taxon>Pseudomonadati</taxon>
        <taxon>Bacteroidota</taxon>
        <taxon>Sphingobacteriia</taxon>
        <taxon>Sphingobacteriales</taxon>
        <taxon>Sphingobacteriaceae</taxon>
        <taxon>Mucilaginibacter</taxon>
    </lineage>
</organism>
<dbReference type="SUPFAM" id="SSF51126">
    <property type="entry name" value="Pectin lyase-like"/>
    <property type="match status" value="1"/>
</dbReference>
<dbReference type="InterPro" id="IPR039513">
    <property type="entry name" value="PL-6"/>
</dbReference>
<dbReference type="Proteomes" id="UP001139450">
    <property type="component" value="Unassembled WGS sequence"/>
</dbReference>
<proteinExistence type="predicted"/>
<gene>
    <name evidence="2" type="ORF">MUY27_05490</name>
</gene>
<evidence type="ECO:0000313" key="3">
    <source>
        <dbReference type="Proteomes" id="UP001139450"/>
    </source>
</evidence>
<dbReference type="InterPro" id="IPR012334">
    <property type="entry name" value="Pectin_lyas_fold"/>
</dbReference>
<comment type="caution">
    <text evidence="2">The sequence shown here is derived from an EMBL/GenBank/DDBJ whole genome shotgun (WGS) entry which is preliminary data.</text>
</comment>
<keyword evidence="1" id="KW-0732">Signal</keyword>
<feature type="chain" id="PRO_5040853993" description="Chondroitinase B" evidence="1">
    <location>
        <begin position="24"/>
        <end position="398"/>
    </location>
</feature>
<evidence type="ECO:0000313" key="2">
    <source>
        <dbReference type="EMBL" id="MCJ8209151.1"/>
    </source>
</evidence>
<keyword evidence="3" id="KW-1185">Reference proteome</keyword>
<sequence length="398" mass="44231">MSCLRKVLRRFCFIIAGLPGVVAAEAQVVKVNSPETFEKALEKATPGSTIIIANGTYTNWYVEVNISGTAQKPIIIRGESQNKVVCTGEVRKPAFLIKGDYVELSNISFQRGSIYRQGKEYGVLAELLNTKHSRIHHVACQNDTAKTQFMPLIIVGGNGEGNRVDHCSFRQNIDNQEIQVRISKDEVPQRTLIDHNEFTDKPKVTWANFNGGECVQVGQDPVLLGNQQAFTTVRDNHFVRCDAEPEVISNKSSANRYLNNLFEDCTGELVMRGGHDCIIDSNKFIGGNGIRINGTGHTIAYNSFKKVANPIRLMYGMANGKNTTGFYIAASNCKIEHNQIEDAQTGILIGDSKGVDWTGKFDTKRYPSRTIQDVPPSENQISDNRMVRTANEIVRNDQ</sequence>
<accession>A0A9X1X202</accession>
<name>A0A9X1X202_9SPHI</name>
<dbReference type="RefSeq" id="WP_245128982.1">
    <property type="nucleotide sequence ID" value="NZ_JALJEJ010000002.1"/>
</dbReference>
<dbReference type="InterPro" id="IPR011050">
    <property type="entry name" value="Pectin_lyase_fold/virulence"/>
</dbReference>
<dbReference type="Pfam" id="PF14592">
    <property type="entry name" value="Chondroitinas_B"/>
    <property type="match status" value="1"/>
</dbReference>
<dbReference type="EMBL" id="JALJEJ010000002">
    <property type="protein sequence ID" value="MCJ8209151.1"/>
    <property type="molecule type" value="Genomic_DNA"/>
</dbReference>